<gene>
    <name evidence="2" type="ORF">B296_00027209</name>
</gene>
<dbReference type="Proteomes" id="UP000287651">
    <property type="component" value="Unassembled WGS sequence"/>
</dbReference>
<organism evidence="2 3">
    <name type="scientific">Ensete ventricosum</name>
    <name type="common">Abyssinian banana</name>
    <name type="synonym">Musa ensete</name>
    <dbReference type="NCBI Taxonomy" id="4639"/>
    <lineage>
        <taxon>Eukaryota</taxon>
        <taxon>Viridiplantae</taxon>
        <taxon>Streptophyta</taxon>
        <taxon>Embryophyta</taxon>
        <taxon>Tracheophyta</taxon>
        <taxon>Spermatophyta</taxon>
        <taxon>Magnoliopsida</taxon>
        <taxon>Liliopsida</taxon>
        <taxon>Zingiberales</taxon>
        <taxon>Musaceae</taxon>
        <taxon>Ensete</taxon>
    </lineage>
</organism>
<accession>A0A426Y776</accession>
<dbReference type="EMBL" id="AMZH03014479">
    <property type="protein sequence ID" value="RRT47571.1"/>
    <property type="molecule type" value="Genomic_DNA"/>
</dbReference>
<feature type="compositionally biased region" description="Basic residues" evidence="1">
    <location>
        <begin position="8"/>
        <end position="19"/>
    </location>
</feature>
<reference evidence="2 3" key="1">
    <citation type="journal article" date="2014" name="Agronomy (Basel)">
        <title>A Draft Genome Sequence for Ensete ventricosum, the Drought-Tolerant Tree Against Hunger.</title>
        <authorList>
            <person name="Harrison J."/>
            <person name="Moore K.A."/>
            <person name="Paszkiewicz K."/>
            <person name="Jones T."/>
            <person name="Grant M."/>
            <person name="Ambacheew D."/>
            <person name="Muzemil S."/>
            <person name="Studholme D.J."/>
        </authorList>
    </citation>
    <scope>NUCLEOTIDE SEQUENCE [LARGE SCALE GENOMIC DNA]</scope>
</reference>
<evidence type="ECO:0000313" key="2">
    <source>
        <dbReference type="EMBL" id="RRT47571.1"/>
    </source>
</evidence>
<comment type="caution">
    <text evidence="2">The sequence shown here is derived from an EMBL/GenBank/DDBJ whole genome shotgun (WGS) entry which is preliminary data.</text>
</comment>
<protein>
    <submittedName>
        <fullName evidence="2">Uncharacterized protein</fullName>
    </submittedName>
</protein>
<proteinExistence type="predicted"/>
<feature type="region of interest" description="Disordered" evidence="1">
    <location>
        <begin position="1"/>
        <end position="49"/>
    </location>
</feature>
<dbReference type="AlphaFoldDB" id="A0A426Y776"/>
<feature type="compositionally biased region" description="Polar residues" evidence="1">
    <location>
        <begin position="21"/>
        <end position="45"/>
    </location>
</feature>
<sequence>MGKSSDGRRRHNWQRKRRTMVGSSRQITEDSWSPRASGSQGNASLEDSAGSAMTWRGRWWIRVIADREEGSPLLRLEGSVGSMVRRKCSATNVRRGAGSWEIGVASSQWYGGRRKKVASEGSLSLDRWRGQSLRDALEAKVRGPIYGKGAQCEGWKQSQQGGGRGRVQCDQSWRWSGQSHMVKEEDRTEREGWGRSVRRRNRALKCRALFVDFGTSSTFSEVEEIDEKLSLDSKGRGGILS</sequence>
<evidence type="ECO:0000256" key="1">
    <source>
        <dbReference type="SAM" id="MobiDB-lite"/>
    </source>
</evidence>
<name>A0A426Y776_ENSVE</name>
<evidence type="ECO:0000313" key="3">
    <source>
        <dbReference type="Proteomes" id="UP000287651"/>
    </source>
</evidence>